<organism evidence="1 2">
    <name type="scientific">Gymnopus androsaceus JB14</name>
    <dbReference type="NCBI Taxonomy" id="1447944"/>
    <lineage>
        <taxon>Eukaryota</taxon>
        <taxon>Fungi</taxon>
        <taxon>Dikarya</taxon>
        <taxon>Basidiomycota</taxon>
        <taxon>Agaricomycotina</taxon>
        <taxon>Agaricomycetes</taxon>
        <taxon>Agaricomycetidae</taxon>
        <taxon>Agaricales</taxon>
        <taxon>Marasmiineae</taxon>
        <taxon>Omphalotaceae</taxon>
        <taxon>Gymnopus</taxon>
    </lineage>
</organism>
<sequence>MNVLTTAQVPMQMRKCNQATLLKLLPWISAKITGGTPLPPELVTIIWEYASAGTMTREEAEGHRLRLMEDRKVGSRAGQWNTYSLCEH</sequence>
<evidence type="ECO:0000313" key="2">
    <source>
        <dbReference type="Proteomes" id="UP000799118"/>
    </source>
</evidence>
<dbReference type="Proteomes" id="UP000799118">
    <property type="component" value="Unassembled WGS sequence"/>
</dbReference>
<dbReference type="OrthoDB" id="415532at2759"/>
<name>A0A6A4HAW9_9AGAR</name>
<protein>
    <submittedName>
        <fullName evidence="1">Uncharacterized protein</fullName>
    </submittedName>
</protein>
<evidence type="ECO:0000313" key="1">
    <source>
        <dbReference type="EMBL" id="KAE9395191.1"/>
    </source>
</evidence>
<reference evidence="1" key="1">
    <citation type="journal article" date="2019" name="Environ. Microbiol.">
        <title>Fungal ecological strategies reflected in gene transcription - a case study of two litter decomposers.</title>
        <authorList>
            <person name="Barbi F."/>
            <person name="Kohler A."/>
            <person name="Barry K."/>
            <person name="Baskaran P."/>
            <person name="Daum C."/>
            <person name="Fauchery L."/>
            <person name="Ihrmark K."/>
            <person name="Kuo A."/>
            <person name="LaButti K."/>
            <person name="Lipzen A."/>
            <person name="Morin E."/>
            <person name="Grigoriev I.V."/>
            <person name="Henrissat B."/>
            <person name="Lindahl B."/>
            <person name="Martin F."/>
        </authorList>
    </citation>
    <scope>NUCLEOTIDE SEQUENCE</scope>
    <source>
        <strain evidence="1">JB14</strain>
    </source>
</reference>
<dbReference type="AlphaFoldDB" id="A0A6A4HAW9"/>
<dbReference type="EMBL" id="ML769536">
    <property type="protein sequence ID" value="KAE9395191.1"/>
    <property type="molecule type" value="Genomic_DNA"/>
</dbReference>
<keyword evidence="2" id="KW-1185">Reference proteome</keyword>
<accession>A0A6A4HAW9</accession>
<proteinExistence type="predicted"/>
<gene>
    <name evidence="1" type="ORF">BT96DRAFT_159582</name>
</gene>